<feature type="region of interest" description="Disordered" evidence="1">
    <location>
        <begin position="1"/>
        <end position="27"/>
    </location>
</feature>
<accession>A0ABV8F463</accession>
<evidence type="ECO:0000313" key="3">
    <source>
        <dbReference type="Proteomes" id="UP001595698"/>
    </source>
</evidence>
<evidence type="ECO:0000313" key="2">
    <source>
        <dbReference type="EMBL" id="MFC3982800.1"/>
    </source>
</evidence>
<name>A0ABV8F463_9ACTN</name>
<dbReference type="Proteomes" id="UP001595698">
    <property type="component" value="Unassembled WGS sequence"/>
</dbReference>
<comment type="caution">
    <text evidence="2">The sequence shown here is derived from an EMBL/GenBank/DDBJ whole genome shotgun (WGS) entry which is preliminary data.</text>
</comment>
<reference evidence="3" key="1">
    <citation type="journal article" date="2019" name="Int. J. Syst. Evol. Microbiol.">
        <title>The Global Catalogue of Microorganisms (GCM) 10K type strain sequencing project: providing services to taxonomists for standard genome sequencing and annotation.</title>
        <authorList>
            <consortium name="The Broad Institute Genomics Platform"/>
            <consortium name="The Broad Institute Genome Sequencing Center for Infectious Disease"/>
            <person name="Wu L."/>
            <person name="Ma J."/>
        </authorList>
    </citation>
    <scope>NUCLEOTIDE SEQUENCE [LARGE SCALE GENOMIC DNA]</scope>
    <source>
        <strain evidence="3">TBRC 7912</strain>
    </source>
</reference>
<keyword evidence="3" id="KW-1185">Reference proteome</keyword>
<organism evidence="2 3">
    <name type="scientific">Streptosporangium jomthongense</name>
    <dbReference type="NCBI Taxonomy" id="1193683"/>
    <lineage>
        <taxon>Bacteria</taxon>
        <taxon>Bacillati</taxon>
        <taxon>Actinomycetota</taxon>
        <taxon>Actinomycetes</taxon>
        <taxon>Streptosporangiales</taxon>
        <taxon>Streptosporangiaceae</taxon>
        <taxon>Streptosporangium</taxon>
    </lineage>
</organism>
<dbReference type="EMBL" id="JBHSBC010000021">
    <property type="protein sequence ID" value="MFC3982800.1"/>
    <property type="molecule type" value="Genomic_DNA"/>
</dbReference>
<sequence>MLARIPTAVSAQLQRAERSASEPEVVTSLPRRRTGGAVAVHPATARLPRP</sequence>
<evidence type="ECO:0000256" key="1">
    <source>
        <dbReference type="SAM" id="MobiDB-lite"/>
    </source>
</evidence>
<dbReference type="RefSeq" id="WP_352012974.1">
    <property type="nucleotide sequence ID" value="NZ_JBHSBC010000021.1"/>
</dbReference>
<gene>
    <name evidence="2" type="ORF">ACFOYY_21855</name>
</gene>
<proteinExistence type="predicted"/>
<protein>
    <submittedName>
        <fullName evidence="2">Uncharacterized protein</fullName>
    </submittedName>
</protein>